<reference evidence="1 3" key="1">
    <citation type="submission" date="2016-08" db="EMBL/GenBank/DDBJ databases">
        <title>Moorella thermoacetica DSM 103132.</title>
        <authorList>
            <person name="Jendresen C.B."/>
            <person name="Redl S.M."/>
            <person name="Jensen T.O."/>
            <person name="Nielsen A.T."/>
        </authorList>
    </citation>
    <scope>NUCLEOTIDE SEQUENCE [LARGE SCALE GENOMIC DNA]</scope>
    <source>
        <strain evidence="1 3">DSM 103132</strain>
    </source>
</reference>
<dbReference type="EMBL" id="CP017019">
    <property type="protein sequence ID" value="AOQ23023.1"/>
    <property type="molecule type" value="Genomic_DNA"/>
</dbReference>
<dbReference type="EMBL" id="VCDX01000020">
    <property type="protein sequence ID" value="TYL07265.1"/>
    <property type="molecule type" value="Genomic_DNA"/>
</dbReference>
<dbReference type="Proteomes" id="UP000094598">
    <property type="component" value="Chromosome"/>
</dbReference>
<evidence type="ECO:0000313" key="1">
    <source>
        <dbReference type="EMBL" id="AOQ23023.1"/>
    </source>
</evidence>
<evidence type="ECO:0000313" key="3">
    <source>
        <dbReference type="Proteomes" id="UP000094598"/>
    </source>
</evidence>
<dbReference type="Proteomes" id="UP000322283">
    <property type="component" value="Unassembled WGS sequence"/>
</dbReference>
<name>A0AAC9MT32_NEOTH</name>
<dbReference type="AlphaFoldDB" id="A0AAC9MT32"/>
<organism evidence="1 3">
    <name type="scientific">Neomoorella thermoacetica</name>
    <name type="common">Clostridium thermoaceticum</name>
    <dbReference type="NCBI Taxonomy" id="1525"/>
    <lineage>
        <taxon>Bacteria</taxon>
        <taxon>Bacillati</taxon>
        <taxon>Bacillota</taxon>
        <taxon>Clostridia</taxon>
        <taxon>Neomoorellales</taxon>
        <taxon>Neomoorellaceae</taxon>
        <taxon>Neomoorella</taxon>
    </lineage>
</organism>
<proteinExistence type="predicted"/>
<dbReference type="RefSeq" id="WP_069588190.1">
    <property type="nucleotide sequence ID" value="NZ_CP017019.1"/>
</dbReference>
<evidence type="ECO:0000313" key="2">
    <source>
        <dbReference type="EMBL" id="TYL07265.1"/>
    </source>
</evidence>
<accession>A0AAC9MT32</accession>
<keyword evidence="4" id="KW-1185">Reference proteome</keyword>
<sequence length="156" mass="18148">MTGKDLLLLLLYVPGKTGECCEKIEGRTLLQKMVFLFKNEVYEKHGFKQLIEPEDFPDFKPCDSGPFSCEVFDDLDFFTMLGFVDAFDSNEEAEEEEADEYQLWEEQTGLGEDFGVEKGFCEFRKEAYVLTETGRAFVEKELWPRLNECQRQACRS</sequence>
<protein>
    <recommendedName>
        <fullName evidence="5">Antitoxin SocA-like Panacea domain-containing protein</fullName>
    </recommendedName>
</protein>
<gene>
    <name evidence="1" type="ORF">Maut_00556</name>
    <name evidence="2" type="ORF">MTAT_29410</name>
</gene>
<evidence type="ECO:0000313" key="4">
    <source>
        <dbReference type="Proteomes" id="UP000322283"/>
    </source>
</evidence>
<reference evidence="2 4" key="2">
    <citation type="submission" date="2019-05" db="EMBL/GenBank/DDBJ databases">
        <title>Genome sequence of Moorella thermoacetica ATCC 33924.</title>
        <authorList>
            <person name="Poehlein A."/>
            <person name="Bengelsdorf F.R."/>
            <person name="Duerre P."/>
            <person name="Daniel R."/>
        </authorList>
    </citation>
    <scope>NUCLEOTIDE SEQUENCE [LARGE SCALE GENOMIC DNA]</scope>
    <source>
        <strain evidence="2 4">ATCC 33924</strain>
    </source>
</reference>
<evidence type="ECO:0008006" key="5">
    <source>
        <dbReference type="Google" id="ProtNLM"/>
    </source>
</evidence>